<dbReference type="Gene3D" id="6.10.340.10">
    <property type="match status" value="1"/>
</dbReference>
<gene>
    <name evidence="8" type="ORF">H9771_05620</name>
</gene>
<dbReference type="InterPro" id="IPR052016">
    <property type="entry name" value="Bact_Sigma-Reg"/>
</dbReference>
<feature type="transmembrane region" description="Helical" evidence="6">
    <location>
        <begin position="12"/>
        <end position="33"/>
    </location>
</feature>
<evidence type="ECO:0000256" key="1">
    <source>
        <dbReference type="ARBA" id="ARBA00004370"/>
    </source>
</evidence>
<dbReference type="Pfam" id="PF00672">
    <property type="entry name" value="HAMP"/>
    <property type="match status" value="1"/>
</dbReference>
<evidence type="ECO:0000313" key="9">
    <source>
        <dbReference type="Proteomes" id="UP000824211"/>
    </source>
</evidence>
<evidence type="ECO:0000256" key="3">
    <source>
        <dbReference type="ARBA" id="ARBA00022679"/>
    </source>
</evidence>
<dbReference type="PROSITE" id="PS50885">
    <property type="entry name" value="HAMP"/>
    <property type="match status" value="1"/>
</dbReference>
<keyword evidence="5" id="KW-0378">Hydrolase</keyword>
<dbReference type="PANTHER" id="PTHR43156">
    <property type="entry name" value="STAGE II SPORULATION PROTEIN E-RELATED"/>
    <property type="match status" value="1"/>
</dbReference>
<evidence type="ECO:0000256" key="2">
    <source>
        <dbReference type="ARBA" id="ARBA00022553"/>
    </source>
</evidence>
<protein>
    <submittedName>
        <fullName evidence="8">SpoIIE family protein phosphatase</fullName>
    </submittedName>
</protein>
<dbReference type="Gene3D" id="3.60.40.10">
    <property type="entry name" value="PPM-type phosphatase domain"/>
    <property type="match status" value="1"/>
</dbReference>
<dbReference type="Gene3D" id="3.30.565.10">
    <property type="entry name" value="Histidine kinase-like ATPase, C-terminal domain"/>
    <property type="match status" value="1"/>
</dbReference>
<dbReference type="InterPro" id="IPR036457">
    <property type="entry name" value="PPM-type-like_dom_sf"/>
</dbReference>
<evidence type="ECO:0000259" key="7">
    <source>
        <dbReference type="PROSITE" id="PS50885"/>
    </source>
</evidence>
<comment type="caution">
    <text evidence="8">The sequence shown here is derived from an EMBL/GenBank/DDBJ whole genome shotgun (WGS) entry which is preliminary data.</text>
</comment>
<dbReference type="InterPro" id="IPR036890">
    <property type="entry name" value="HATPase_C_sf"/>
</dbReference>
<name>A0A9D2MFA1_9FIRM</name>
<comment type="subcellular location">
    <subcellularLocation>
        <location evidence="1">Membrane</location>
    </subcellularLocation>
</comment>
<dbReference type="SMART" id="SM00304">
    <property type="entry name" value="HAMP"/>
    <property type="match status" value="1"/>
</dbReference>
<dbReference type="PANTHER" id="PTHR43156:SF2">
    <property type="entry name" value="STAGE II SPORULATION PROTEIN E"/>
    <property type="match status" value="1"/>
</dbReference>
<dbReference type="InterPro" id="IPR001932">
    <property type="entry name" value="PPM-type_phosphatase-like_dom"/>
</dbReference>
<accession>A0A9D2MFA1</accession>
<reference evidence="8" key="1">
    <citation type="journal article" date="2021" name="PeerJ">
        <title>Extensive microbial diversity within the chicken gut microbiome revealed by metagenomics and culture.</title>
        <authorList>
            <person name="Gilroy R."/>
            <person name="Ravi A."/>
            <person name="Getino M."/>
            <person name="Pursley I."/>
            <person name="Horton D.L."/>
            <person name="Alikhan N.F."/>
            <person name="Baker D."/>
            <person name="Gharbi K."/>
            <person name="Hall N."/>
            <person name="Watson M."/>
            <person name="Adriaenssens E.M."/>
            <person name="Foster-Nyarko E."/>
            <person name="Jarju S."/>
            <person name="Secka A."/>
            <person name="Antonio M."/>
            <person name="Oren A."/>
            <person name="Chaudhuri R.R."/>
            <person name="La Ragione R."/>
            <person name="Hildebrand F."/>
            <person name="Pallen M.J."/>
        </authorList>
    </citation>
    <scope>NUCLEOTIDE SEQUENCE</scope>
    <source>
        <strain evidence="8">ChiHjej9B8-13557</strain>
    </source>
</reference>
<keyword evidence="6" id="KW-0472">Membrane</keyword>
<keyword evidence="3" id="KW-0808">Transferase</keyword>
<organism evidence="8 9">
    <name type="scientific">Candidatus Faecalibacterium faecipullorum</name>
    <dbReference type="NCBI Taxonomy" id="2838578"/>
    <lineage>
        <taxon>Bacteria</taxon>
        <taxon>Bacillati</taxon>
        <taxon>Bacillota</taxon>
        <taxon>Clostridia</taxon>
        <taxon>Eubacteriales</taxon>
        <taxon>Oscillospiraceae</taxon>
        <taxon>Faecalibacterium</taxon>
    </lineage>
</organism>
<feature type="transmembrane region" description="Helical" evidence="6">
    <location>
        <begin position="209"/>
        <end position="231"/>
    </location>
</feature>
<evidence type="ECO:0000256" key="4">
    <source>
        <dbReference type="ARBA" id="ARBA00022777"/>
    </source>
</evidence>
<dbReference type="GO" id="GO:0016301">
    <property type="term" value="F:kinase activity"/>
    <property type="evidence" value="ECO:0007669"/>
    <property type="project" value="UniProtKB-KW"/>
</dbReference>
<dbReference type="SUPFAM" id="SSF81606">
    <property type="entry name" value="PP2C-like"/>
    <property type="match status" value="1"/>
</dbReference>
<dbReference type="GO" id="GO:0016791">
    <property type="term" value="F:phosphatase activity"/>
    <property type="evidence" value="ECO:0007669"/>
    <property type="project" value="TreeGrafter"/>
</dbReference>
<dbReference type="SUPFAM" id="SSF158472">
    <property type="entry name" value="HAMP domain-like"/>
    <property type="match status" value="1"/>
</dbReference>
<feature type="domain" description="HAMP" evidence="7">
    <location>
        <begin position="234"/>
        <end position="288"/>
    </location>
</feature>
<keyword evidence="2" id="KW-0597">Phosphoprotein</keyword>
<dbReference type="Pfam" id="PF13581">
    <property type="entry name" value="HATPase_c_2"/>
    <property type="match status" value="1"/>
</dbReference>
<dbReference type="GO" id="GO:0016020">
    <property type="term" value="C:membrane"/>
    <property type="evidence" value="ECO:0007669"/>
    <property type="project" value="UniProtKB-SubCell"/>
</dbReference>
<dbReference type="AlphaFoldDB" id="A0A9D2MFA1"/>
<dbReference type="SMART" id="SM00331">
    <property type="entry name" value="PP2C_SIG"/>
    <property type="match status" value="1"/>
</dbReference>
<dbReference type="CDD" id="cd06225">
    <property type="entry name" value="HAMP"/>
    <property type="match status" value="1"/>
</dbReference>
<evidence type="ECO:0000256" key="6">
    <source>
        <dbReference type="SAM" id="Phobius"/>
    </source>
</evidence>
<dbReference type="GO" id="GO:0007165">
    <property type="term" value="P:signal transduction"/>
    <property type="evidence" value="ECO:0007669"/>
    <property type="project" value="InterPro"/>
</dbReference>
<dbReference type="Pfam" id="PF07228">
    <property type="entry name" value="SpoIIE"/>
    <property type="match status" value="1"/>
</dbReference>
<dbReference type="InterPro" id="IPR003660">
    <property type="entry name" value="HAMP_dom"/>
</dbReference>
<sequence>MEKERHVKVKLLPKFIVSLTILGVVLTVVISLFSYANSRTYLEELYAHNVVFGAKSIATMLPLEDVKTIMDEGGDQTEAYDRTVAMLNHLKQEGEITFLSLISLDEDSVTFYIDTCVPEMGDDPAAQIPYGSDILYTDAAASPEDLENYYIAWDYYKQNLGPSTPLVTDNAYGYNYTAGWPILDENGEAIAMIQYIIDMREVRSYLNSFLYTMLGISLGIIGVAIVCYILFVRHTVTKPIGSLAKLMEKITASSNFKGQHIEIKTGDEIEELGHSFNYMLEELENYIDNLAKVTAEKERIGAELSVATQIQASMLPCIFPAFPEREEFDIYANMHPAKEVGGDFYDFFLVDSDHLALVIADVSGKGVPAALFMVIAKTLIKNEALTGKQPQEVLAAVNNQLCENNDAEMFVTAWLGIYEISTGRMVCSNAGHEFPAIKRADGSFELYKDRHGFVLAGMEGSRYRPYELKLAPGDVLFVYTDGVAEATDAANELYGTDRMLNALNGASEAKPEALLEAVKADIDRFVGEAPQFDDITMLCLQVKSLDLDTTVRMDSLTVPAELDQLDTVQEFIGEHLSAAGCPPKVEIAVQVAVEELYVNIAHYAYTPGTGNATIRCGVGGDPKTVTIQFEDSGVPFDPLAKKDADTTLSADEREIGGLGILMVKKSMDQMAYERRDGKNILTIQKKLP</sequence>
<keyword evidence="4" id="KW-0418">Kinase</keyword>
<reference evidence="8" key="2">
    <citation type="submission" date="2021-04" db="EMBL/GenBank/DDBJ databases">
        <authorList>
            <person name="Gilroy R."/>
        </authorList>
    </citation>
    <scope>NUCLEOTIDE SEQUENCE</scope>
    <source>
        <strain evidence="8">ChiHjej9B8-13557</strain>
    </source>
</reference>
<proteinExistence type="predicted"/>
<evidence type="ECO:0000313" key="8">
    <source>
        <dbReference type="EMBL" id="HJB59119.1"/>
    </source>
</evidence>
<keyword evidence="6" id="KW-0812">Transmembrane</keyword>
<dbReference type="CDD" id="cd16936">
    <property type="entry name" value="HATPase_RsbW-like"/>
    <property type="match status" value="1"/>
</dbReference>
<dbReference type="InterPro" id="IPR003594">
    <property type="entry name" value="HATPase_dom"/>
</dbReference>
<keyword evidence="6" id="KW-1133">Transmembrane helix</keyword>
<evidence type="ECO:0000256" key="5">
    <source>
        <dbReference type="ARBA" id="ARBA00022801"/>
    </source>
</evidence>
<dbReference type="EMBL" id="DWXX01000096">
    <property type="protein sequence ID" value="HJB59119.1"/>
    <property type="molecule type" value="Genomic_DNA"/>
</dbReference>
<dbReference type="SUPFAM" id="SSF55874">
    <property type="entry name" value="ATPase domain of HSP90 chaperone/DNA topoisomerase II/histidine kinase"/>
    <property type="match status" value="1"/>
</dbReference>
<dbReference type="Proteomes" id="UP000824211">
    <property type="component" value="Unassembled WGS sequence"/>
</dbReference>